<name>A0ABY3MSR4_9GAMM</name>
<feature type="chain" id="PRO_5047193397" evidence="1">
    <location>
        <begin position="26"/>
        <end position="381"/>
    </location>
</feature>
<dbReference type="Proteomes" id="UP000815846">
    <property type="component" value="Unassembled WGS sequence"/>
</dbReference>
<comment type="caution">
    <text evidence="3">The sequence shown here is derived from an EMBL/GenBank/DDBJ whole genome shotgun (WGS) entry which is preliminary data.</text>
</comment>
<keyword evidence="4" id="KW-1185">Reference proteome</keyword>
<gene>
    <name evidence="3" type="ORF">CWS31_016735</name>
</gene>
<dbReference type="Gene3D" id="2.120.10.30">
    <property type="entry name" value="TolB, C-terminal domain"/>
    <property type="match status" value="1"/>
</dbReference>
<organism evidence="3 4">
    <name type="scientific">Colwellia echini</name>
    <dbReference type="NCBI Taxonomy" id="1982103"/>
    <lineage>
        <taxon>Bacteria</taxon>
        <taxon>Pseudomonadati</taxon>
        <taxon>Pseudomonadota</taxon>
        <taxon>Gammaproteobacteria</taxon>
        <taxon>Alteromonadales</taxon>
        <taxon>Colwelliaceae</taxon>
        <taxon>Colwellia</taxon>
    </lineage>
</organism>
<evidence type="ECO:0000256" key="1">
    <source>
        <dbReference type="SAM" id="SignalP"/>
    </source>
</evidence>
<dbReference type="EMBL" id="PJAI02000036">
    <property type="protein sequence ID" value="TYK64234.1"/>
    <property type="molecule type" value="Genomic_DNA"/>
</dbReference>
<dbReference type="PANTHER" id="PTHR19328">
    <property type="entry name" value="HEDGEHOG-INTERACTING PROTEIN"/>
    <property type="match status" value="1"/>
</dbReference>
<feature type="domain" description="Glucose/Sorbosone dehydrogenase" evidence="2">
    <location>
        <begin position="48"/>
        <end position="374"/>
    </location>
</feature>
<protein>
    <submittedName>
        <fullName evidence="3">PQQ-dependent sugar dehydrogenase</fullName>
    </submittedName>
</protein>
<sequence>MNYRQAFLFIILSIFSFSYSASAQADSIAMLADNKSYKTQVLWSDIMIPWGMVQLPDGRMLATERSGKLWLLSENKPSIEISGLPDVHANGQGGLLDIALHPDFASNNLIFFTYAIEEDDDSGSNTALMRAKLDVKNNKLVDKKQLYKGEGNSNSGTHYGSRITISDEYIYFSIGDRGQRDLNPQDISRDGGKIYRLNLDGTIPTTNSFYKDANAKQAIYSYGHRNPQGLVTLTDTDSNSKNKIWSHEHGPKGGDEVNLIEAGKNYGWPVISYGVNYSGSKFTDITKKAGMEQPKLYWDPSIAPSGMAYITSDKYPQWQGKILLGSMKFAHLVLLDINDDKVVKQTKLLSDVGGRVRNVIQGADGYIYVGVDGKGILRIEP</sequence>
<evidence type="ECO:0000259" key="2">
    <source>
        <dbReference type="Pfam" id="PF07995"/>
    </source>
</evidence>
<dbReference type="RefSeq" id="WP_101344199.1">
    <property type="nucleotide sequence ID" value="NZ_PJAI02000036.1"/>
</dbReference>
<proteinExistence type="predicted"/>
<accession>A0ABY3MSR4</accession>
<keyword evidence="1" id="KW-0732">Signal</keyword>
<reference evidence="3 4" key="1">
    <citation type="submission" date="2019-08" db="EMBL/GenBank/DDBJ databases">
        <title>Microbe sample from Colwellia echini.</title>
        <authorList>
            <person name="Christiansen L."/>
            <person name="Pathiraja D."/>
            <person name="Schultz-Johansen M."/>
            <person name="Choi I.-G."/>
            <person name="Stougaard P."/>
        </authorList>
    </citation>
    <scope>NUCLEOTIDE SEQUENCE [LARGE SCALE GENOMIC DNA]</scope>
    <source>
        <strain evidence="3 4">A3</strain>
    </source>
</reference>
<evidence type="ECO:0000313" key="4">
    <source>
        <dbReference type="Proteomes" id="UP000815846"/>
    </source>
</evidence>
<evidence type="ECO:0000313" key="3">
    <source>
        <dbReference type="EMBL" id="TYK64234.1"/>
    </source>
</evidence>
<dbReference type="InterPro" id="IPR011041">
    <property type="entry name" value="Quinoprot_gluc/sorb_DH_b-prop"/>
</dbReference>
<dbReference type="PANTHER" id="PTHR19328:SF75">
    <property type="entry name" value="ALDOSE SUGAR DEHYDROGENASE YLII"/>
    <property type="match status" value="1"/>
</dbReference>
<dbReference type="SUPFAM" id="SSF50952">
    <property type="entry name" value="Soluble quinoprotein glucose dehydrogenase"/>
    <property type="match status" value="1"/>
</dbReference>
<dbReference type="InterPro" id="IPR011042">
    <property type="entry name" value="6-blade_b-propeller_TolB-like"/>
</dbReference>
<dbReference type="Pfam" id="PF07995">
    <property type="entry name" value="GSDH"/>
    <property type="match status" value="1"/>
</dbReference>
<feature type="signal peptide" evidence="1">
    <location>
        <begin position="1"/>
        <end position="25"/>
    </location>
</feature>
<dbReference type="InterPro" id="IPR012938">
    <property type="entry name" value="Glc/Sorbosone_DH"/>
</dbReference>